<reference evidence="3" key="1">
    <citation type="journal article" date="2019" name="Int. J. Syst. Evol. Microbiol.">
        <title>The Global Catalogue of Microorganisms (GCM) 10K type strain sequencing project: providing services to taxonomists for standard genome sequencing and annotation.</title>
        <authorList>
            <consortium name="The Broad Institute Genomics Platform"/>
            <consortium name="The Broad Institute Genome Sequencing Center for Infectious Disease"/>
            <person name="Wu L."/>
            <person name="Ma J."/>
        </authorList>
    </citation>
    <scope>NUCLEOTIDE SEQUENCE [LARGE SCALE GENOMIC DNA]</scope>
    <source>
        <strain evidence="3">JCM 17329</strain>
    </source>
</reference>
<protein>
    <recommendedName>
        <fullName evidence="4">DUF3927 domain-containing protein</fullName>
    </recommendedName>
</protein>
<evidence type="ECO:0008006" key="4">
    <source>
        <dbReference type="Google" id="ProtNLM"/>
    </source>
</evidence>
<keyword evidence="3" id="KW-1185">Reference proteome</keyword>
<dbReference type="EMBL" id="BAABDS010000010">
    <property type="protein sequence ID" value="GAA3704097.1"/>
    <property type="molecule type" value="Genomic_DNA"/>
</dbReference>
<keyword evidence="1" id="KW-0472">Membrane</keyword>
<evidence type="ECO:0000313" key="2">
    <source>
        <dbReference type="EMBL" id="GAA3704097.1"/>
    </source>
</evidence>
<organism evidence="2 3">
    <name type="scientific">Oceanisphaera sediminis</name>
    <dbReference type="NCBI Taxonomy" id="981381"/>
    <lineage>
        <taxon>Bacteria</taxon>
        <taxon>Pseudomonadati</taxon>
        <taxon>Pseudomonadota</taxon>
        <taxon>Gammaproteobacteria</taxon>
        <taxon>Aeromonadales</taxon>
        <taxon>Aeromonadaceae</taxon>
        <taxon>Oceanisphaera</taxon>
    </lineage>
</organism>
<accession>A0ABP7DDX0</accession>
<evidence type="ECO:0000313" key="3">
    <source>
        <dbReference type="Proteomes" id="UP001501479"/>
    </source>
</evidence>
<dbReference type="RefSeq" id="WP_344962756.1">
    <property type="nucleotide sequence ID" value="NZ_BAABDS010000010.1"/>
</dbReference>
<sequence>MNPAFRNLMMIILLLAIVFIDFTSRLLSVGVDLLLVVALAVIIWPKIKPGGA</sequence>
<gene>
    <name evidence="2" type="ORF">GCM10022421_08640</name>
</gene>
<name>A0ABP7DDX0_9GAMM</name>
<keyword evidence="1" id="KW-0812">Transmembrane</keyword>
<keyword evidence="1" id="KW-1133">Transmembrane helix</keyword>
<evidence type="ECO:0000256" key="1">
    <source>
        <dbReference type="SAM" id="Phobius"/>
    </source>
</evidence>
<dbReference type="Proteomes" id="UP001501479">
    <property type="component" value="Unassembled WGS sequence"/>
</dbReference>
<comment type="caution">
    <text evidence="2">The sequence shown here is derived from an EMBL/GenBank/DDBJ whole genome shotgun (WGS) entry which is preliminary data.</text>
</comment>
<feature type="transmembrane region" description="Helical" evidence="1">
    <location>
        <begin position="7"/>
        <end position="23"/>
    </location>
</feature>
<proteinExistence type="predicted"/>